<sequence length="59" mass="6804">MKNLKKIERKELKTISGGIDKCYDLRESPDDPCQELNNQNNGCYRMNSCTMLCTLVPCF</sequence>
<gene>
    <name evidence="1" type="ORF">NCTC11432_03160</name>
</gene>
<accession>A0A3S4M7Q8</accession>
<name>A0A3S4M7Q8_CHRGE</name>
<dbReference type="RefSeq" id="WP_002984092.1">
    <property type="nucleotide sequence ID" value="NZ_CP068486.1"/>
</dbReference>
<dbReference type="InterPro" id="IPR058074">
    <property type="entry name" value="Bacteriocin-like"/>
</dbReference>
<dbReference type="Proteomes" id="UP000279227">
    <property type="component" value="Chromosome"/>
</dbReference>
<dbReference type="KEGG" id="cgle:NCTC11432_03160"/>
<dbReference type="NCBIfam" id="NF047798">
    <property type="entry name" value="leader_Chryseo"/>
    <property type="match status" value="1"/>
</dbReference>
<evidence type="ECO:0000313" key="2">
    <source>
        <dbReference type="Proteomes" id="UP000279227"/>
    </source>
</evidence>
<protein>
    <submittedName>
        <fullName evidence="1">Uncharacterized protein</fullName>
    </submittedName>
</protein>
<evidence type="ECO:0000313" key="1">
    <source>
        <dbReference type="EMBL" id="VEE09370.1"/>
    </source>
</evidence>
<dbReference type="EMBL" id="LR134289">
    <property type="protein sequence ID" value="VEE09370.1"/>
    <property type="molecule type" value="Genomic_DNA"/>
</dbReference>
<organism evidence="1 2">
    <name type="scientific">Chryseobacterium gleum</name>
    <name type="common">Flavobacterium gleum</name>
    <dbReference type="NCBI Taxonomy" id="250"/>
    <lineage>
        <taxon>Bacteria</taxon>
        <taxon>Pseudomonadati</taxon>
        <taxon>Bacteroidota</taxon>
        <taxon>Flavobacteriia</taxon>
        <taxon>Flavobacteriales</taxon>
        <taxon>Weeksellaceae</taxon>
        <taxon>Chryseobacterium group</taxon>
        <taxon>Chryseobacterium</taxon>
    </lineage>
</organism>
<dbReference type="GeneID" id="93019772"/>
<dbReference type="AlphaFoldDB" id="A0A3S4M7Q8"/>
<proteinExistence type="predicted"/>
<reference evidence="1 2" key="1">
    <citation type="submission" date="2018-12" db="EMBL/GenBank/DDBJ databases">
        <authorList>
            <consortium name="Pathogen Informatics"/>
        </authorList>
    </citation>
    <scope>NUCLEOTIDE SEQUENCE [LARGE SCALE GENOMIC DNA]</scope>
    <source>
        <strain evidence="1 2">NCTC11432</strain>
    </source>
</reference>